<reference evidence="2" key="2">
    <citation type="submission" date="2025-09" db="UniProtKB">
        <authorList>
            <consortium name="Ensembl"/>
        </authorList>
    </citation>
    <scope>IDENTIFICATION</scope>
</reference>
<protein>
    <submittedName>
        <fullName evidence="2">Uncharacterized protein</fullName>
    </submittedName>
</protein>
<feature type="compositionally biased region" description="Low complexity" evidence="1">
    <location>
        <begin position="1"/>
        <end position="13"/>
    </location>
</feature>
<proteinExistence type="predicted"/>
<organism evidence="2 3">
    <name type="scientific">Oryzias melastigma</name>
    <name type="common">Marine medaka</name>
    <dbReference type="NCBI Taxonomy" id="30732"/>
    <lineage>
        <taxon>Eukaryota</taxon>
        <taxon>Metazoa</taxon>
        <taxon>Chordata</taxon>
        <taxon>Craniata</taxon>
        <taxon>Vertebrata</taxon>
        <taxon>Euteleostomi</taxon>
        <taxon>Actinopterygii</taxon>
        <taxon>Neopterygii</taxon>
        <taxon>Teleostei</taxon>
        <taxon>Neoteleostei</taxon>
        <taxon>Acanthomorphata</taxon>
        <taxon>Ovalentaria</taxon>
        <taxon>Atherinomorphae</taxon>
        <taxon>Beloniformes</taxon>
        <taxon>Adrianichthyidae</taxon>
        <taxon>Oryziinae</taxon>
        <taxon>Oryzias</taxon>
    </lineage>
</organism>
<dbReference type="PaxDb" id="30732-ENSOMEP00000015544"/>
<sequence length="216" mass="21984">SSPAGSPPAGSSPAGPPPASPPPAGTGPAPGSCGGRRRAVRAACSPGFSCRGAAGETPAGGPAAGTERAPGRAYPAPGGRSCWAGRAAGGGRSSPGCLLQRRERGASSCCGVVSVLSAAAVQSDVRLEPARRSRSAFTVNRRRTGYGLVPNAVLDAELYQVIVMVKVHSHRTPSGRRWRRVSTFIRGKDSGQETHRPVPEPMELKRSAATLASLAT</sequence>
<dbReference type="Proteomes" id="UP000261560">
    <property type="component" value="Unplaced"/>
</dbReference>
<accession>A0A3B3CD60</accession>
<dbReference type="Ensembl" id="ENSOMET00000023745.1">
    <property type="protein sequence ID" value="ENSOMEP00000015544.1"/>
    <property type="gene ID" value="ENSOMEG00000017145.1"/>
</dbReference>
<feature type="region of interest" description="Disordered" evidence="1">
    <location>
        <begin position="50"/>
        <end position="76"/>
    </location>
</feature>
<evidence type="ECO:0000313" key="3">
    <source>
        <dbReference type="Proteomes" id="UP000261560"/>
    </source>
</evidence>
<feature type="region of interest" description="Disordered" evidence="1">
    <location>
        <begin position="1"/>
        <end position="37"/>
    </location>
</feature>
<evidence type="ECO:0000313" key="2">
    <source>
        <dbReference type="Ensembl" id="ENSOMEP00000015544.1"/>
    </source>
</evidence>
<keyword evidence="3" id="KW-1185">Reference proteome</keyword>
<feature type="compositionally biased region" description="Pro residues" evidence="1">
    <location>
        <begin position="14"/>
        <end position="25"/>
    </location>
</feature>
<name>A0A3B3CD60_ORYME</name>
<feature type="compositionally biased region" description="Low complexity" evidence="1">
    <location>
        <begin position="51"/>
        <end position="76"/>
    </location>
</feature>
<reference evidence="2" key="1">
    <citation type="submission" date="2025-08" db="UniProtKB">
        <authorList>
            <consortium name="Ensembl"/>
        </authorList>
    </citation>
    <scope>IDENTIFICATION</scope>
</reference>
<dbReference type="AlphaFoldDB" id="A0A3B3CD60"/>
<evidence type="ECO:0000256" key="1">
    <source>
        <dbReference type="SAM" id="MobiDB-lite"/>
    </source>
</evidence>